<keyword evidence="5 6" id="KW-0460">Magnesium</keyword>
<dbReference type="GO" id="GO:0046854">
    <property type="term" value="P:phosphatidylinositol phosphate biosynthetic process"/>
    <property type="evidence" value="ECO:0007669"/>
    <property type="project" value="InterPro"/>
</dbReference>
<dbReference type="CDD" id="cd01517">
    <property type="entry name" value="PAP_phosphatase"/>
    <property type="match status" value="1"/>
</dbReference>
<keyword evidence="8" id="KW-1185">Reference proteome</keyword>
<accession>A0A6A6JZV4</accession>
<dbReference type="Proteomes" id="UP000800097">
    <property type="component" value="Unassembled WGS sequence"/>
</dbReference>
<evidence type="ECO:0000313" key="8">
    <source>
        <dbReference type="Proteomes" id="UP000800097"/>
    </source>
</evidence>
<dbReference type="SUPFAM" id="SSF56655">
    <property type="entry name" value="Carbohydrate phosphatase"/>
    <property type="match status" value="1"/>
</dbReference>
<feature type="binding site" evidence="6">
    <location>
        <position position="147"/>
    </location>
    <ligand>
        <name>Mg(2+)</name>
        <dbReference type="ChEBI" id="CHEBI:18420"/>
        <label>1</label>
        <note>catalytic</note>
    </ligand>
</feature>
<feature type="binding site" evidence="6">
    <location>
        <position position="73"/>
    </location>
    <ligand>
        <name>Mg(2+)</name>
        <dbReference type="ChEBI" id="CHEBI:18420"/>
        <label>1</label>
        <note>catalytic</note>
    </ligand>
</feature>
<dbReference type="GO" id="GO:0000103">
    <property type="term" value="P:sulfate assimilation"/>
    <property type="evidence" value="ECO:0007669"/>
    <property type="project" value="TreeGrafter"/>
</dbReference>
<evidence type="ECO:0000256" key="3">
    <source>
        <dbReference type="ARBA" id="ARBA00022723"/>
    </source>
</evidence>
<keyword evidence="3 6" id="KW-0479">Metal-binding</keyword>
<feature type="binding site" evidence="6">
    <location>
        <position position="144"/>
    </location>
    <ligand>
        <name>Mg(2+)</name>
        <dbReference type="ChEBI" id="CHEBI:18420"/>
        <label>1</label>
        <note>catalytic</note>
    </ligand>
</feature>
<evidence type="ECO:0000256" key="5">
    <source>
        <dbReference type="ARBA" id="ARBA00022842"/>
    </source>
</evidence>
<protein>
    <submittedName>
        <fullName evidence="7">3',5'-bisphosphate nucleotidase-like protein</fullName>
    </submittedName>
</protein>
<dbReference type="Gene3D" id="3.30.540.10">
    <property type="entry name" value="Fructose-1,6-Bisphosphatase, subunit A, domain 1"/>
    <property type="match status" value="1"/>
</dbReference>
<dbReference type="PROSITE" id="PS00630">
    <property type="entry name" value="IMP_2"/>
    <property type="match status" value="1"/>
</dbReference>
<dbReference type="Pfam" id="PF00459">
    <property type="entry name" value="Inositol_P"/>
    <property type="match status" value="1"/>
</dbReference>
<sequence length="386" mass="42008">MTRSPYAEDLALAISTVHAASLLTKRVLRTFSTSVSAETKADDSPVTIADFAAQAILIAALHAAFPSDAFVGEESAQALRRNAELADKVWELVRRAAAEHDEDGTSQLRRRLHFPATKAEMLDAIDLGAQSTQQTSQGRVWVLDPVDGTASFMENKQYAVCLCLLVDGVQEVAVTGCPNLKWDVISEGEWDAEANAKAPRRIHEDLVDAEGYGVLLHAVRGEGAFIRKIHETGLGEPQRIVINDDVATTTSKDLSTLNFIEATLGKSSLSQSDHEAVARLLSAPWPGTILWSQQLKYVALALGATDVMLRIPTDKGRYTHVWDHAGGHLLLTEAGGIVRDLEGGEIDFGRGRRILGTRNFGMVATRKWCFEGVMQAVSEVLRRRGG</sequence>
<evidence type="ECO:0000256" key="2">
    <source>
        <dbReference type="ARBA" id="ARBA00009759"/>
    </source>
</evidence>
<proteinExistence type="inferred from homology"/>
<dbReference type="PANTHER" id="PTHR43200">
    <property type="entry name" value="PHOSPHATASE"/>
    <property type="match status" value="1"/>
</dbReference>
<dbReference type="EMBL" id="ML986484">
    <property type="protein sequence ID" value="KAF2280609.1"/>
    <property type="molecule type" value="Genomic_DNA"/>
</dbReference>
<comment type="similarity">
    <text evidence="2">Belongs to the inositol monophosphatase superfamily.</text>
</comment>
<evidence type="ECO:0000256" key="6">
    <source>
        <dbReference type="PIRSR" id="PIRSR600760-2"/>
    </source>
</evidence>
<dbReference type="InterPro" id="IPR051090">
    <property type="entry name" value="Inositol_monoP_superfamily"/>
</dbReference>
<comment type="cofactor">
    <cofactor evidence="1 6">
        <name>Mg(2+)</name>
        <dbReference type="ChEBI" id="CHEBI:18420"/>
    </cofactor>
</comment>
<name>A0A6A6JZV4_WESOR</name>
<gene>
    <name evidence="7" type="ORF">EI97DRAFT_368620</name>
</gene>
<dbReference type="GeneID" id="54548318"/>
<keyword evidence="4" id="KW-0378">Hydrolase</keyword>
<evidence type="ECO:0000256" key="4">
    <source>
        <dbReference type="ARBA" id="ARBA00022801"/>
    </source>
</evidence>
<dbReference type="RefSeq" id="XP_033658147.1">
    <property type="nucleotide sequence ID" value="XM_033795143.1"/>
</dbReference>
<evidence type="ECO:0000256" key="1">
    <source>
        <dbReference type="ARBA" id="ARBA00001946"/>
    </source>
</evidence>
<feature type="binding site" evidence="6">
    <location>
        <position position="323"/>
    </location>
    <ligand>
        <name>Mg(2+)</name>
        <dbReference type="ChEBI" id="CHEBI:18420"/>
        <label>1</label>
        <note>catalytic</note>
    </ligand>
</feature>
<evidence type="ECO:0000313" key="7">
    <source>
        <dbReference type="EMBL" id="KAF2280609.1"/>
    </source>
</evidence>
<dbReference type="InterPro" id="IPR000760">
    <property type="entry name" value="Inositol_monophosphatase-like"/>
</dbReference>
<dbReference type="GO" id="GO:0046872">
    <property type="term" value="F:metal ion binding"/>
    <property type="evidence" value="ECO:0007669"/>
    <property type="project" value="UniProtKB-KW"/>
</dbReference>
<reference evidence="7" key="1">
    <citation type="journal article" date="2020" name="Stud. Mycol.">
        <title>101 Dothideomycetes genomes: a test case for predicting lifestyles and emergence of pathogens.</title>
        <authorList>
            <person name="Haridas S."/>
            <person name="Albert R."/>
            <person name="Binder M."/>
            <person name="Bloem J."/>
            <person name="Labutti K."/>
            <person name="Salamov A."/>
            <person name="Andreopoulos B."/>
            <person name="Baker S."/>
            <person name="Barry K."/>
            <person name="Bills G."/>
            <person name="Bluhm B."/>
            <person name="Cannon C."/>
            <person name="Castanera R."/>
            <person name="Culley D."/>
            <person name="Daum C."/>
            <person name="Ezra D."/>
            <person name="Gonzalez J."/>
            <person name="Henrissat B."/>
            <person name="Kuo A."/>
            <person name="Liang C."/>
            <person name="Lipzen A."/>
            <person name="Lutzoni F."/>
            <person name="Magnuson J."/>
            <person name="Mondo S."/>
            <person name="Nolan M."/>
            <person name="Ohm R."/>
            <person name="Pangilinan J."/>
            <person name="Park H.-J."/>
            <person name="Ramirez L."/>
            <person name="Alfaro M."/>
            <person name="Sun H."/>
            <person name="Tritt A."/>
            <person name="Yoshinaga Y."/>
            <person name="Zwiers L.-H."/>
            <person name="Turgeon B."/>
            <person name="Goodwin S."/>
            <person name="Spatafora J."/>
            <person name="Crous P."/>
            <person name="Grigoriev I."/>
        </authorList>
    </citation>
    <scope>NUCLEOTIDE SEQUENCE</scope>
    <source>
        <strain evidence="7">CBS 379.55</strain>
    </source>
</reference>
<organism evidence="7 8">
    <name type="scientific">Westerdykella ornata</name>
    <dbReference type="NCBI Taxonomy" id="318751"/>
    <lineage>
        <taxon>Eukaryota</taxon>
        <taxon>Fungi</taxon>
        <taxon>Dikarya</taxon>
        <taxon>Ascomycota</taxon>
        <taxon>Pezizomycotina</taxon>
        <taxon>Dothideomycetes</taxon>
        <taxon>Pleosporomycetidae</taxon>
        <taxon>Pleosporales</taxon>
        <taxon>Sporormiaceae</taxon>
        <taxon>Westerdykella</taxon>
    </lineage>
</organism>
<dbReference type="OrthoDB" id="411145at2759"/>
<dbReference type="AlphaFoldDB" id="A0A6A6JZV4"/>
<dbReference type="Gene3D" id="3.40.190.80">
    <property type="match status" value="1"/>
</dbReference>
<dbReference type="GO" id="GO:0008441">
    <property type="term" value="F:3'(2'),5'-bisphosphate nucleotidase activity"/>
    <property type="evidence" value="ECO:0007669"/>
    <property type="project" value="TreeGrafter"/>
</dbReference>
<dbReference type="InterPro" id="IPR020550">
    <property type="entry name" value="Inositol_monophosphatase_CS"/>
</dbReference>
<dbReference type="PANTHER" id="PTHR43200:SF2">
    <property type="entry name" value="3'(2'),5'-BISPHOSPHATE NUCLEOTIDASE"/>
    <property type="match status" value="1"/>
</dbReference>